<evidence type="ECO:0000256" key="7">
    <source>
        <dbReference type="SAM" id="MobiDB-lite"/>
    </source>
</evidence>
<evidence type="ECO:0000259" key="8">
    <source>
        <dbReference type="PROSITE" id="PS50011"/>
    </source>
</evidence>
<gene>
    <name evidence="9" type="ORF">FDP41_011889</name>
</gene>
<sequence length="553" mass="63498">MEDLKDSTLTPASPYENSHSPTCFVDEYDEIDDFNNVNHDEDHHHEPPPVITAFSFSPKIQKPCVIFDPNPICDKKEDQARVTVATKLNDPVESSDALIHNNNNNINTHQETPTMIVTENDHSQHANVNHVDNESFSSHDALNQKLKYHDFLIVELGEDYGFMKMALPRERYEPVYENVRTGKIHVLGKGAFGIVIACYDKQNNNAKVAVKKCINALNVVPWNIIREVECMKHLRGHRNVIELIDVYIEYNSFDKESSDIYIVTELCEKTLWEYLNEKTFPQTPLYEHEVKNFMSQLLSCCVYMHSASIIHRDIKPENLLMKGEILKLIDWGSATMCKEQQTVEHLESVYVVTKCYRPPEVVLTSEEQSPAIDVWSIGCVFAELLFLLEDPPSRQPLFYVKNPGVVGTREHLMKIVAICGKPSPQDMLGSLKGKEYFQTLLNKTNQPKIPLDAIFANASPEALDLLSKLLTFNPAKRITPEVALRHPYLKGNRYIDTNNCDEEFQIKLLLDNITIVDRKESDRWKLPQWKKCFKELLVEWGNELAPINKTEDN</sequence>
<feature type="region of interest" description="Disordered" evidence="7">
    <location>
        <begin position="1"/>
        <end position="21"/>
    </location>
</feature>
<comment type="caution">
    <text evidence="9">The sequence shown here is derived from an EMBL/GenBank/DDBJ whole genome shotgun (WGS) entry which is preliminary data.</text>
</comment>
<dbReference type="InterPro" id="IPR017441">
    <property type="entry name" value="Protein_kinase_ATP_BS"/>
</dbReference>
<dbReference type="SUPFAM" id="SSF56112">
    <property type="entry name" value="Protein kinase-like (PK-like)"/>
    <property type="match status" value="1"/>
</dbReference>
<dbReference type="Gene3D" id="1.10.510.10">
    <property type="entry name" value="Transferase(Phosphotransferase) domain 1"/>
    <property type="match status" value="1"/>
</dbReference>
<dbReference type="Proteomes" id="UP000444721">
    <property type="component" value="Unassembled WGS sequence"/>
</dbReference>
<accession>A0A6A5C8F3</accession>
<dbReference type="PROSITE" id="PS00107">
    <property type="entry name" value="PROTEIN_KINASE_ATP"/>
    <property type="match status" value="1"/>
</dbReference>
<dbReference type="InterPro" id="IPR000719">
    <property type="entry name" value="Prot_kinase_dom"/>
</dbReference>
<reference evidence="9 10" key="1">
    <citation type="journal article" date="2019" name="Sci. Rep.">
        <title>Nanopore sequencing improves the draft genome of the human pathogenic amoeba Naegleria fowleri.</title>
        <authorList>
            <person name="Liechti N."/>
            <person name="Schurch N."/>
            <person name="Bruggmann R."/>
            <person name="Wittwer M."/>
        </authorList>
    </citation>
    <scope>NUCLEOTIDE SEQUENCE [LARGE SCALE GENOMIC DNA]</scope>
    <source>
        <strain evidence="9 10">ATCC 30894</strain>
    </source>
</reference>
<dbReference type="Gene3D" id="3.30.200.20">
    <property type="entry name" value="Phosphorylase Kinase, domain 1"/>
    <property type="match status" value="1"/>
</dbReference>
<dbReference type="VEuPathDB" id="AmoebaDB:NfTy_022460"/>
<dbReference type="InterPro" id="IPR050117">
    <property type="entry name" value="MAPK"/>
</dbReference>
<organism evidence="9 10">
    <name type="scientific">Naegleria fowleri</name>
    <name type="common">Brain eating amoeba</name>
    <dbReference type="NCBI Taxonomy" id="5763"/>
    <lineage>
        <taxon>Eukaryota</taxon>
        <taxon>Discoba</taxon>
        <taxon>Heterolobosea</taxon>
        <taxon>Tetramitia</taxon>
        <taxon>Eutetramitia</taxon>
        <taxon>Vahlkampfiidae</taxon>
        <taxon>Naegleria</taxon>
    </lineage>
</organism>
<feature type="domain" description="Protein kinase" evidence="8">
    <location>
        <begin position="181"/>
        <end position="489"/>
    </location>
</feature>
<proteinExistence type="predicted"/>
<keyword evidence="3 6" id="KW-0547">Nucleotide-binding</keyword>
<evidence type="ECO:0000313" key="9">
    <source>
        <dbReference type="EMBL" id="KAF0982028.1"/>
    </source>
</evidence>
<dbReference type="InterPro" id="IPR008271">
    <property type="entry name" value="Ser/Thr_kinase_AS"/>
</dbReference>
<evidence type="ECO:0000256" key="6">
    <source>
        <dbReference type="PROSITE-ProRule" id="PRU10141"/>
    </source>
</evidence>
<dbReference type="Pfam" id="PF00069">
    <property type="entry name" value="Pkinase"/>
    <property type="match status" value="1"/>
</dbReference>
<dbReference type="GO" id="GO:0004674">
    <property type="term" value="F:protein serine/threonine kinase activity"/>
    <property type="evidence" value="ECO:0007669"/>
    <property type="project" value="UniProtKB-KW"/>
</dbReference>
<keyword evidence="4" id="KW-0418">Kinase</keyword>
<keyword evidence="5 6" id="KW-0067">ATP-binding</keyword>
<dbReference type="FunFam" id="1.10.510.10:FF:000624">
    <property type="entry name" value="Mitogen-activated protein kinase"/>
    <property type="match status" value="1"/>
</dbReference>
<keyword evidence="10" id="KW-1185">Reference proteome</keyword>
<dbReference type="InterPro" id="IPR011009">
    <property type="entry name" value="Kinase-like_dom_sf"/>
</dbReference>
<dbReference type="GeneID" id="68119104"/>
<dbReference type="SMART" id="SM00220">
    <property type="entry name" value="S_TKc"/>
    <property type="match status" value="1"/>
</dbReference>
<evidence type="ECO:0000256" key="4">
    <source>
        <dbReference type="ARBA" id="ARBA00022777"/>
    </source>
</evidence>
<name>A0A6A5C8F3_NAEFO</name>
<evidence type="ECO:0000256" key="1">
    <source>
        <dbReference type="ARBA" id="ARBA00022527"/>
    </source>
</evidence>
<dbReference type="RefSeq" id="XP_044566741.1">
    <property type="nucleotide sequence ID" value="XM_044702347.1"/>
</dbReference>
<dbReference type="OrthoDB" id="10305922at2759"/>
<dbReference type="VEuPathDB" id="AmoebaDB:NF0068680"/>
<feature type="binding site" evidence="6">
    <location>
        <position position="212"/>
    </location>
    <ligand>
        <name>ATP</name>
        <dbReference type="ChEBI" id="CHEBI:30616"/>
    </ligand>
</feature>
<keyword evidence="2" id="KW-0808">Transferase</keyword>
<protein>
    <recommendedName>
        <fullName evidence="8">Protein kinase domain-containing protein</fullName>
    </recommendedName>
</protein>
<dbReference type="VEuPathDB" id="AmoebaDB:FDP41_011889"/>
<dbReference type="PROSITE" id="PS00108">
    <property type="entry name" value="PROTEIN_KINASE_ST"/>
    <property type="match status" value="1"/>
</dbReference>
<evidence type="ECO:0000256" key="3">
    <source>
        <dbReference type="ARBA" id="ARBA00022741"/>
    </source>
</evidence>
<dbReference type="EMBL" id="VFQX01000012">
    <property type="protein sequence ID" value="KAF0982028.1"/>
    <property type="molecule type" value="Genomic_DNA"/>
</dbReference>
<evidence type="ECO:0000256" key="2">
    <source>
        <dbReference type="ARBA" id="ARBA00022679"/>
    </source>
</evidence>
<dbReference type="PROSITE" id="PS50011">
    <property type="entry name" value="PROTEIN_KINASE_DOM"/>
    <property type="match status" value="1"/>
</dbReference>
<dbReference type="PANTHER" id="PTHR24055">
    <property type="entry name" value="MITOGEN-ACTIVATED PROTEIN KINASE"/>
    <property type="match status" value="1"/>
</dbReference>
<dbReference type="GO" id="GO:0005524">
    <property type="term" value="F:ATP binding"/>
    <property type="evidence" value="ECO:0007669"/>
    <property type="project" value="UniProtKB-UniRule"/>
</dbReference>
<evidence type="ECO:0000256" key="5">
    <source>
        <dbReference type="ARBA" id="ARBA00022840"/>
    </source>
</evidence>
<dbReference type="OMA" id="PWNIIRE"/>
<keyword evidence="1" id="KW-0723">Serine/threonine-protein kinase</keyword>
<dbReference type="AlphaFoldDB" id="A0A6A5C8F3"/>
<feature type="compositionally biased region" description="Polar residues" evidence="7">
    <location>
        <begin position="7"/>
        <end position="21"/>
    </location>
</feature>
<evidence type="ECO:0000313" key="10">
    <source>
        <dbReference type="Proteomes" id="UP000444721"/>
    </source>
</evidence>